<keyword evidence="2" id="KW-1277">Toxin-antitoxin system</keyword>
<keyword evidence="9" id="KW-1185">Reference proteome</keyword>
<dbReference type="InterPro" id="IPR035093">
    <property type="entry name" value="RelE/ParE_toxin_dom_sf"/>
</dbReference>
<keyword evidence="4" id="KW-0255">Endonuclease</keyword>
<dbReference type="PANTHER" id="PTHR38039:SF1">
    <property type="entry name" value="TOXIN YOEB"/>
    <property type="match status" value="1"/>
</dbReference>
<sequence>MNKKKKKKAEAEEINPVVVNRSPGFSSKFKEDLAWWFKQDFQKASKILDLVTAVMQDPFEGIGKPEPLKYLDADIWSRRIDLEHRLVYRVGNTQIDFLTCRYHYE</sequence>
<evidence type="ECO:0000313" key="9">
    <source>
        <dbReference type="Proteomes" id="UP000186391"/>
    </source>
</evidence>
<dbReference type="InterPro" id="IPR009614">
    <property type="entry name" value="YoeB_toxin"/>
</dbReference>
<dbReference type="PANTHER" id="PTHR38039">
    <property type="entry name" value="TOXIN YOEB"/>
    <property type="match status" value="1"/>
</dbReference>
<keyword evidence="3" id="KW-0540">Nuclease</keyword>
<dbReference type="GO" id="GO:0045892">
    <property type="term" value="P:negative regulation of DNA-templated transcription"/>
    <property type="evidence" value="ECO:0007669"/>
    <property type="project" value="TreeGrafter"/>
</dbReference>
<dbReference type="Gene3D" id="3.30.2310.20">
    <property type="entry name" value="RelE-like"/>
    <property type="match status" value="1"/>
</dbReference>
<dbReference type="OrthoDB" id="9801102at2"/>
<accession>A0A1U7GZU6</accession>
<evidence type="ECO:0000256" key="3">
    <source>
        <dbReference type="ARBA" id="ARBA00022722"/>
    </source>
</evidence>
<comment type="caution">
    <text evidence="8">The sequence shown here is derived from an EMBL/GenBank/DDBJ whole genome shotgun (WGS) entry which is preliminary data.</text>
</comment>
<organism evidence="8 9">
    <name type="scientific">Fischerella major NIES-592</name>
    <dbReference type="NCBI Taxonomy" id="210994"/>
    <lineage>
        <taxon>Bacteria</taxon>
        <taxon>Bacillati</taxon>
        <taxon>Cyanobacteriota</taxon>
        <taxon>Cyanophyceae</taxon>
        <taxon>Nostocales</taxon>
        <taxon>Hapalosiphonaceae</taxon>
        <taxon>Fischerella</taxon>
    </lineage>
</organism>
<evidence type="ECO:0000256" key="6">
    <source>
        <dbReference type="ARBA" id="ARBA00030388"/>
    </source>
</evidence>
<dbReference type="NCBIfam" id="TIGR02116">
    <property type="entry name" value="toxin_Txe_YoeB"/>
    <property type="match status" value="1"/>
</dbReference>
<dbReference type="Pfam" id="PF06769">
    <property type="entry name" value="YoeB_toxin"/>
    <property type="match status" value="1"/>
</dbReference>
<comment type="similarity">
    <text evidence="1">Belongs to the YoeB family.</text>
</comment>
<dbReference type="GO" id="GO:0016787">
    <property type="term" value="F:hydrolase activity"/>
    <property type="evidence" value="ECO:0007669"/>
    <property type="project" value="UniProtKB-KW"/>
</dbReference>
<dbReference type="EMBL" id="MRCA01000005">
    <property type="protein sequence ID" value="OKH14030.1"/>
    <property type="molecule type" value="Genomic_DNA"/>
</dbReference>
<evidence type="ECO:0000256" key="5">
    <source>
        <dbReference type="ARBA" id="ARBA00022801"/>
    </source>
</evidence>
<dbReference type="GO" id="GO:0004519">
    <property type="term" value="F:endonuclease activity"/>
    <property type="evidence" value="ECO:0007669"/>
    <property type="project" value="UniProtKB-KW"/>
</dbReference>
<name>A0A1U7GZU6_9CYAN</name>
<dbReference type="GO" id="GO:0006401">
    <property type="term" value="P:RNA catabolic process"/>
    <property type="evidence" value="ECO:0007669"/>
    <property type="project" value="InterPro"/>
</dbReference>
<dbReference type="Proteomes" id="UP000186391">
    <property type="component" value="Unassembled WGS sequence"/>
</dbReference>
<dbReference type="RefSeq" id="WP_016866150.1">
    <property type="nucleotide sequence ID" value="NZ_MRCA01000005.1"/>
</dbReference>
<keyword evidence="5" id="KW-0378">Hydrolase</keyword>
<protein>
    <recommendedName>
        <fullName evidence="7">Endoribonuclease YoeB</fullName>
    </recommendedName>
    <alternativeName>
        <fullName evidence="6">Putative mRNA interferase YoeB</fullName>
    </alternativeName>
</protein>
<dbReference type="AlphaFoldDB" id="A0A1U7GZU6"/>
<evidence type="ECO:0000256" key="4">
    <source>
        <dbReference type="ARBA" id="ARBA00022759"/>
    </source>
</evidence>
<dbReference type="SUPFAM" id="SSF143011">
    <property type="entry name" value="RelE-like"/>
    <property type="match status" value="1"/>
</dbReference>
<reference evidence="8 9" key="1">
    <citation type="submission" date="2016-11" db="EMBL/GenBank/DDBJ databases">
        <title>Draft Genome Sequences of Nine Cyanobacterial Strains from Diverse Habitats.</title>
        <authorList>
            <person name="Zhu T."/>
            <person name="Hou S."/>
            <person name="Lu X."/>
            <person name="Hess W.R."/>
        </authorList>
    </citation>
    <scope>NUCLEOTIDE SEQUENCE [LARGE SCALE GENOMIC DNA]</scope>
    <source>
        <strain evidence="8 9">NIES-592</strain>
    </source>
</reference>
<gene>
    <name evidence="8" type="ORF">NIES592_11980</name>
</gene>
<proteinExistence type="inferred from homology"/>
<evidence type="ECO:0000313" key="8">
    <source>
        <dbReference type="EMBL" id="OKH14030.1"/>
    </source>
</evidence>
<evidence type="ECO:0000256" key="1">
    <source>
        <dbReference type="ARBA" id="ARBA00008172"/>
    </source>
</evidence>
<evidence type="ECO:0000256" key="2">
    <source>
        <dbReference type="ARBA" id="ARBA00022649"/>
    </source>
</evidence>
<evidence type="ECO:0000256" key="7">
    <source>
        <dbReference type="ARBA" id="ARBA00050056"/>
    </source>
</evidence>